<feature type="region of interest" description="Disordered" evidence="1">
    <location>
        <begin position="189"/>
        <end position="211"/>
    </location>
</feature>
<dbReference type="Proteomes" id="UP001271007">
    <property type="component" value="Unassembled WGS sequence"/>
</dbReference>
<organism evidence="2 3">
    <name type="scientific">Extremus antarcticus</name>
    <dbReference type="NCBI Taxonomy" id="702011"/>
    <lineage>
        <taxon>Eukaryota</taxon>
        <taxon>Fungi</taxon>
        <taxon>Dikarya</taxon>
        <taxon>Ascomycota</taxon>
        <taxon>Pezizomycotina</taxon>
        <taxon>Dothideomycetes</taxon>
        <taxon>Dothideomycetidae</taxon>
        <taxon>Mycosphaerellales</taxon>
        <taxon>Extremaceae</taxon>
        <taxon>Extremus</taxon>
    </lineage>
</organism>
<feature type="region of interest" description="Disordered" evidence="1">
    <location>
        <begin position="98"/>
        <end position="150"/>
    </location>
</feature>
<evidence type="ECO:0000313" key="2">
    <source>
        <dbReference type="EMBL" id="KAK3052137.1"/>
    </source>
</evidence>
<gene>
    <name evidence="2" type="ORF">LTR09_006729</name>
</gene>
<feature type="region of interest" description="Disordered" evidence="1">
    <location>
        <begin position="268"/>
        <end position="369"/>
    </location>
</feature>
<feature type="compositionally biased region" description="Polar residues" evidence="1">
    <location>
        <begin position="196"/>
        <end position="206"/>
    </location>
</feature>
<feature type="region of interest" description="Disordered" evidence="1">
    <location>
        <begin position="1"/>
        <end position="25"/>
    </location>
</feature>
<feature type="compositionally biased region" description="Polar residues" evidence="1">
    <location>
        <begin position="320"/>
        <end position="345"/>
    </location>
</feature>
<feature type="compositionally biased region" description="Acidic residues" evidence="1">
    <location>
        <begin position="13"/>
        <end position="25"/>
    </location>
</feature>
<comment type="caution">
    <text evidence="2">The sequence shown here is derived from an EMBL/GenBank/DDBJ whole genome shotgun (WGS) entry which is preliminary data.</text>
</comment>
<accession>A0AAJ0GDD8</accession>
<reference evidence="2" key="1">
    <citation type="submission" date="2023-04" db="EMBL/GenBank/DDBJ databases">
        <title>Black Yeasts Isolated from many extreme environments.</title>
        <authorList>
            <person name="Coleine C."/>
            <person name="Stajich J.E."/>
            <person name="Selbmann L."/>
        </authorList>
    </citation>
    <scope>NUCLEOTIDE SEQUENCE</scope>
    <source>
        <strain evidence="2">CCFEE 5312</strain>
    </source>
</reference>
<dbReference type="EMBL" id="JAWDJX010000022">
    <property type="protein sequence ID" value="KAK3052137.1"/>
    <property type="molecule type" value="Genomic_DNA"/>
</dbReference>
<dbReference type="AlphaFoldDB" id="A0AAJ0GDD8"/>
<protein>
    <submittedName>
        <fullName evidence="2">Uncharacterized protein</fullName>
    </submittedName>
</protein>
<keyword evidence="3" id="KW-1185">Reference proteome</keyword>
<evidence type="ECO:0000256" key="1">
    <source>
        <dbReference type="SAM" id="MobiDB-lite"/>
    </source>
</evidence>
<proteinExistence type="predicted"/>
<feature type="compositionally biased region" description="Polar residues" evidence="1">
    <location>
        <begin position="268"/>
        <end position="282"/>
    </location>
</feature>
<name>A0AAJ0GDD8_9PEZI</name>
<feature type="compositionally biased region" description="Pro residues" evidence="1">
    <location>
        <begin position="347"/>
        <end position="361"/>
    </location>
</feature>
<sequence>MDEEWVGAIMNEDSTDGDRMDEESSDEEYIPRAFWERDMAEDHVVVRFNGMQLLRPGFGEQYLADLAQLGLPNWAQGGRSAEAAFTELFRIRSTVGHAHDLERGSQPPPPESHLIDYEPLGLTGDVTHTPVGQQRQQHDDHISPRSSHSYNDNAQLLSRQLPPQRSPSFDPQQPHDPAIFRANFANHDSFNRQDIPPTSNNSQHATTAPPHPHYQVQVEEGLIPRRHPRVGNPFNQHRQTYDQHRQRYDNELPDPRSSFRSNRQALHNTSINTNSTARNSAGASLPSDLDGSPPLYQGRGGGQSLANISQFRPLPGQHNPIPNNSTAGSSTISSAHPLTQNHTYGNPQPPPVAQHNPPPLPADRLPMGHITNPTLTYTGAIYGAQTRERPPARVQPPATIAIGIIEMCTFLPNWFQLPRVAMRAVHGGWGALDLAKAQLQPLGQLAKDDLSTARARIGKQLKEGAVVCHNWTGDFKTEVAVRSTGGSFAHIRLKDIYDCVPQAQWPTGHDRLLLTQCFEYAVNNEHLDLDTSHIDWIVTNHTRADANVTAATNAQTHDEEALNRLKASLG</sequence>
<evidence type="ECO:0000313" key="3">
    <source>
        <dbReference type="Proteomes" id="UP001271007"/>
    </source>
</evidence>